<dbReference type="eggNOG" id="KOG0017">
    <property type="taxonomic scope" value="Eukaryota"/>
</dbReference>
<dbReference type="AlphaFoldDB" id="T1IKA4"/>
<dbReference type="Proteomes" id="UP000014500">
    <property type="component" value="Unassembled WGS sequence"/>
</dbReference>
<reference evidence="4" key="1">
    <citation type="submission" date="2011-05" db="EMBL/GenBank/DDBJ databases">
        <authorList>
            <person name="Richards S.R."/>
            <person name="Qu J."/>
            <person name="Jiang H."/>
            <person name="Jhangiani S.N."/>
            <person name="Agravi P."/>
            <person name="Goodspeed R."/>
            <person name="Gross S."/>
            <person name="Mandapat C."/>
            <person name="Jackson L."/>
            <person name="Mathew T."/>
            <person name="Pu L."/>
            <person name="Thornton R."/>
            <person name="Saada N."/>
            <person name="Wilczek-Boney K.B."/>
            <person name="Lee S."/>
            <person name="Kovar C."/>
            <person name="Wu Y."/>
            <person name="Scherer S.E."/>
            <person name="Worley K.C."/>
            <person name="Muzny D.M."/>
            <person name="Gibbs R."/>
        </authorList>
    </citation>
    <scope>NUCLEOTIDE SEQUENCE</scope>
    <source>
        <strain evidence="4">Brora</strain>
    </source>
</reference>
<dbReference type="PANTHER" id="PTHR11439">
    <property type="entry name" value="GAG-POL-RELATED RETROTRANSPOSON"/>
    <property type="match status" value="1"/>
</dbReference>
<dbReference type="PhylomeDB" id="T1IKA4"/>
<feature type="region of interest" description="Disordered" evidence="1">
    <location>
        <begin position="62"/>
        <end position="93"/>
    </location>
</feature>
<proteinExistence type="predicted"/>
<evidence type="ECO:0000313" key="3">
    <source>
        <dbReference type="EnsemblMetazoa" id="SMAR001344-PA"/>
    </source>
</evidence>
<evidence type="ECO:0000256" key="1">
    <source>
        <dbReference type="SAM" id="MobiDB-lite"/>
    </source>
</evidence>
<sequence>SRCFRLLPKIQRDSKLGEVSTECILVGYSWNTRGYRVYDPSDDKIYNTQDVRFVETPRKNDKGNVIEFDTNNEDNRGNLTPTPTPTPIPKPEQTRTKLITPKLNNHELSKRFRNFAFKRVAEPFKVGFDLAELNLEGDILDLRNYPYRTLVGILLFVSRYTRPDICIAIGILARYNAKPTLVHWKCLLHLWYYVLSTKEKTIHLSKDFDLGINCFVDASWATSPDDRKSITGNNPVIWHTAKQNLLTMRPMESELIALSELTKEVIWFKRFFCNCDNCAAIHYISNDVENSKTKYIDVKLQFMKQNYQAGLFESRYVYTKKNLADILTKRVNR</sequence>
<accession>T1IKA4</accession>
<evidence type="ECO:0000313" key="4">
    <source>
        <dbReference type="Proteomes" id="UP000014500"/>
    </source>
</evidence>
<dbReference type="STRING" id="126957.T1IKA4"/>
<reference evidence="3" key="2">
    <citation type="submission" date="2015-02" db="UniProtKB">
        <authorList>
            <consortium name="EnsemblMetazoa"/>
        </authorList>
    </citation>
    <scope>IDENTIFICATION</scope>
</reference>
<protein>
    <recommendedName>
        <fullName evidence="2">Retroviral polymerase SH3-like domain-containing protein</fullName>
    </recommendedName>
</protein>
<dbReference type="PANTHER" id="PTHR11439:SF467">
    <property type="entry name" value="INTEGRASE CATALYTIC DOMAIN-CONTAINING PROTEIN"/>
    <property type="match status" value="1"/>
</dbReference>
<dbReference type="EMBL" id="JH430451">
    <property type="status" value="NOT_ANNOTATED_CDS"/>
    <property type="molecule type" value="Genomic_DNA"/>
</dbReference>
<feature type="domain" description="Retroviral polymerase SH3-like" evidence="2">
    <location>
        <begin position="1"/>
        <end position="59"/>
    </location>
</feature>
<keyword evidence="4" id="KW-1185">Reference proteome</keyword>
<dbReference type="CDD" id="cd09272">
    <property type="entry name" value="RNase_HI_RT_Ty1"/>
    <property type="match status" value="1"/>
</dbReference>
<dbReference type="HOGENOM" id="CLU_835709_0_0_1"/>
<evidence type="ECO:0000259" key="2">
    <source>
        <dbReference type="Pfam" id="PF25597"/>
    </source>
</evidence>
<dbReference type="EnsemblMetazoa" id="SMAR001344-RA">
    <property type="protein sequence ID" value="SMAR001344-PA"/>
    <property type="gene ID" value="SMAR001344"/>
</dbReference>
<dbReference type="Pfam" id="PF25597">
    <property type="entry name" value="SH3_retrovirus"/>
    <property type="match status" value="1"/>
</dbReference>
<organism evidence="3 4">
    <name type="scientific">Strigamia maritima</name>
    <name type="common">European centipede</name>
    <name type="synonym">Geophilus maritimus</name>
    <dbReference type="NCBI Taxonomy" id="126957"/>
    <lineage>
        <taxon>Eukaryota</taxon>
        <taxon>Metazoa</taxon>
        <taxon>Ecdysozoa</taxon>
        <taxon>Arthropoda</taxon>
        <taxon>Myriapoda</taxon>
        <taxon>Chilopoda</taxon>
        <taxon>Pleurostigmophora</taxon>
        <taxon>Geophilomorpha</taxon>
        <taxon>Linotaeniidae</taxon>
        <taxon>Strigamia</taxon>
    </lineage>
</organism>
<name>T1IKA4_STRMM</name>
<dbReference type="InterPro" id="IPR057670">
    <property type="entry name" value="SH3_retrovirus"/>
</dbReference>